<proteinExistence type="predicted"/>
<evidence type="ECO:0000313" key="2">
    <source>
        <dbReference type="EMBL" id="PKT81813.1"/>
    </source>
</evidence>
<evidence type="ECO:0000256" key="1">
    <source>
        <dbReference type="SAM" id="Phobius"/>
    </source>
</evidence>
<dbReference type="GeneID" id="97289901"/>
<reference evidence="2 3" key="1">
    <citation type="submission" date="2016-07" db="EMBL/GenBank/DDBJ databases">
        <title>Detection of Helicobacter winghamensis from caecal content of red fox (Vulpes vulpes).</title>
        <authorList>
            <person name="Zanoni R.G."/>
            <person name="Florio D."/>
            <person name="Caffara M."/>
            <person name="Renzi M."/>
            <person name="Parisi A."/>
            <person name="Pasquali F."/>
            <person name="Manfreda G."/>
        </authorList>
    </citation>
    <scope>NUCLEOTIDE SEQUENCE [LARGE SCALE GENOMIC DNA]</scope>
    <source>
        <strain evidence="2 3">295_13</strain>
    </source>
</reference>
<name>A0A2N3PK53_9HELI</name>
<sequence length="148" mass="16399">MRGKVLGIGMISGDDGNRYNFEPSDIANLGKRTLDSLIGCEVDFQIQENKASSIFIIKRNGSIDDVVNGNNGIVALLITFFFGPFGAFFSWWLLAKWGLAKSLFYSIGYFLALVISGFLCLLIIGYILIPAVYIIMCIHVYKAAKLQE</sequence>
<organism evidence="2 3">
    <name type="scientific">Helicobacter winghamensis</name>
    <dbReference type="NCBI Taxonomy" id="157268"/>
    <lineage>
        <taxon>Bacteria</taxon>
        <taxon>Pseudomonadati</taxon>
        <taxon>Campylobacterota</taxon>
        <taxon>Epsilonproteobacteria</taxon>
        <taxon>Campylobacterales</taxon>
        <taxon>Helicobacteraceae</taxon>
        <taxon>Helicobacter</taxon>
    </lineage>
</organism>
<dbReference type="OrthoDB" id="5327534at2"/>
<protein>
    <submittedName>
        <fullName evidence="2">Uncharacterized protein</fullName>
    </submittedName>
</protein>
<keyword evidence="1" id="KW-0812">Transmembrane</keyword>
<keyword evidence="1" id="KW-1133">Transmembrane helix</keyword>
<keyword evidence="1" id="KW-0472">Membrane</keyword>
<keyword evidence="3" id="KW-1185">Reference proteome</keyword>
<dbReference type="RefSeq" id="WP_006802358.1">
    <property type="nucleotide sequence ID" value="NZ_CABKOI010000020.1"/>
</dbReference>
<feature type="transmembrane region" description="Helical" evidence="1">
    <location>
        <begin position="107"/>
        <end position="135"/>
    </location>
</feature>
<dbReference type="Proteomes" id="UP000233350">
    <property type="component" value="Unassembled WGS sequence"/>
</dbReference>
<feature type="transmembrane region" description="Helical" evidence="1">
    <location>
        <begin position="73"/>
        <end position="95"/>
    </location>
</feature>
<dbReference type="EMBL" id="MBPK01000011">
    <property type="protein sequence ID" value="PKT81813.1"/>
    <property type="molecule type" value="Genomic_DNA"/>
</dbReference>
<comment type="caution">
    <text evidence="2">The sequence shown here is derived from an EMBL/GenBank/DDBJ whole genome shotgun (WGS) entry which is preliminary data.</text>
</comment>
<dbReference type="STRING" id="556267.HWAG_00664"/>
<gene>
    <name evidence="2" type="ORF">BCM31_01100</name>
</gene>
<evidence type="ECO:0000313" key="3">
    <source>
        <dbReference type="Proteomes" id="UP000233350"/>
    </source>
</evidence>
<dbReference type="AlphaFoldDB" id="A0A2N3PK53"/>
<accession>A0A2N3PK53</accession>